<comment type="cofactor">
    <cofactor evidence="1">
        <name>Zn(2+)</name>
        <dbReference type="ChEBI" id="CHEBI:29105"/>
    </cofactor>
    <text evidence="1">Binds 1 zinc ion per subunit.</text>
</comment>
<organism evidence="2 3">
    <name type="scientific">Fundidesulfovibrio magnetotacticus</name>
    <dbReference type="NCBI Taxonomy" id="2730080"/>
    <lineage>
        <taxon>Bacteria</taxon>
        <taxon>Pseudomonadati</taxon>
        <taxon>Thermodesulfobacteriota</taxon>
        <taxon>Desulfovibrionia</taxon>
        <taxon>Desulfovibrionales</taxon>
        <taxon>Desulfovibrionaceae</taxon>
        <taxon>Fundidesulfovibrio</taxon>
    </lineage>
</organism>
<dbReference type="Pfam" id="PF01475">
    <property type="entry name" value="FUR"/>
    <property type="match status" value="1"/>
</dbReference>
<dbReference type="InterPro" id="IPR036388">
    <property type="entry name" value="WH-like_DNA-bd_sf"/>
</dbReference>
<keyword evidence="1" id="KW-0479">Metal-binding</keyword>
<protein>
    <submittedName>
        <fullName evidence="2">Transcriptional regulator PerR</fullName>
    </submittedName>
</protein>
<proteinExistence type="predicted"/>
<gene>
    <name evidence="2" type="primary">perR_2</name>
    <name evidence="2" type="ORF">NNJEOMEG_02484</name>
</gene>
<dbReference type="PANTHER" id="PTHR33202">
    <property type="entry name" value="ZINC UPTAKE REGULATION PROTEIN"/>
    <property type="match status" value="1"/>
</dbReference>
<reference evidence="2 3" key="1">
    <citation type="submission" date="2020-04" db="EMBL/GenBank/DDBJ databases">
        <authorList>
            <consortium name="Desulfovibrio sp. FSS-1 genome sequencing consortium"/>
            <person name="Shimoshige H."/>
            <person name="Kobayashi H."/>
            <person name="Maekawa T."/>
        </authorList>
    </citation>
    <scope>NUCLEOTIDE SEQUENCE [LARGE SCALE GENOMIC DNA]</scope>
    <source>
        <strain evidence="2 3">SIID29052-01</strain>
    </source>
</reference>
<dbReference type="AlphaFoldDB" id="A0A6V8LYA8"/>
<reference evidence="2 3" key="2">
    <citation type="submission" date="2020-05" db="EMBL/GenBank/DDBJ databases">
        <title>Draft genome sequence of Desulfovibrio sp. strainFSS-1.</title>
        <authorList>
            <person name="Shimoshige H."/>
            <person name="Kobayashi H."/>
            <person name="Maekawa T."/>
        </authorList>
    </citation>
    <scope>NUCLEOTIDE SEQUENCE [LARGE SCALE GENOMIC DNA]</scope>
    <source>
        <strain evidence="2 3">SIID29052-01</strain>
    </source>
</reference>
<dbReference type="RefSeq" id="WP_173084898.1">
    <property type="nucleotide sequence ID" value="NZ_BLTE01000011.1"/>
</dbReference>
<dbReference type="SUPFAM" id="SSF46785">
    <property type="entry name" value="Winged helix' DNA-binding domain"/>
    <property type="match status" value="1"/>
</dbReference>
<feature type="binding site" evidence="1">
    <location>
        <position position="99"/>
    </location>
    <ligand>
        <name>Zn(2+)</name>
        <dbReference type="ChEBI" id="CHEBI:29105"/>
    </ligand>
</feature>
<dbReference type="GO" id="GO:0008270">
    <property type="term" value="F:zinc ion binding"/>
    <property type="evidence" value="ECO:0007669"/>
    <property type="project" value="TreeGrafter"/>
</dbReference>
<dbReference type="GO" id="GO:0000976">
    <property type="term" value="F:transcription cis-regulatory region binding"/>
    <property type="evidence" value="ECO:0007669"/>
    <property type="project" value="TreeGrafter"/>
</dbReference>
<dbReference type="Proteomes" id="UP000494245">
    <property type="component" value="Unassembled WGS sequence"/>
</dbReference>
<name>A0A6V8LYA8_9BACT</name>
<comment type="caution">
    <text evidence="2">The sequence shown here is derived from an EMBL/GenBank/DDBJ whole genome shotgun (WGS) entry which is preliminary data.</text>
</comment>
<dbReference type="PANTHER" id="PTHR33202:SF7">
    <property type="entry name" value="FERRIC UPTAKE REGULATION PROTEIN"/>
    <property type="match status" value="1"/>
</dbReference>
<sequence length="135" mass="14566">MCSACDAARLLAASELRATPRRLRVLQAVLDAEEALAPPALLAALRREAPMDKVTLYRCLEALHHAGLIQRHDAGDGSVRYCAGGPGHPEHHHFHCLRCRRLLCLEPGTVRVGVDLPGVVHVDVRLEGVCPACAS</sequence>
<evidence type="ECO:0000313" key="2">
    <source>
        <dbReference type="EMBL" id="GFK94637.1"/>
    </source>
</evidence>
<evidence type="ECO:0000313" key="3">
    <source>
        <dbReference type="Proteomes" id="UP000494245"/>
    </source>
</evidence>
<keyword evidence="3" id="KW-1185">Reference proteome</keyword>
<dbReference type="GO" id="GO:0045892">
    <property type="term" value="P:negative regulation of DNA-templated transcription"/>
    <property type="evidence" value="ECO:0007669"/>
    <property type="project" value="TreeGrafter"/>
</dbReference>
<dbReference type="InterPro" id="IPR036390">
    <property type="entry name" value="WH_DNA-bd_sf"/>
</dbReference>
<evidence type="ECO:0000256" key="1">
    <source>
        <dbReference type="PIRSR" id="PIRSR602481-1"/>
    </source>
</evidence>
<feature type="binding site" evidence="1">
    <location>
        <position position="96"/>
    </location>
    <ligand>
        <name>Zn(2+)</name>
        <dbReference type="ChEBI" id="CHEBI:29105"/>
    </ligand>
</feature>
<dbReference type="InterPro" id="IPR002481">
    <property type="entry name" value="FUR"/>
</dbReference>
<accession>A0A6V8LYA8</accession>
<dbReference type="GO" id="GO:0003700">
    <property type="term" value="F:DNA-binding transcription factor activity"/>
    <property type="evidence" value="ECO:0007669"/>
    <property type="project" value="InterPro"/>
</dbReference>
<dbReference type="GO" id="GO:1900376">
    <property type="term" value="P:regulation of secondary metabolite biosynthetic process"/>
    <property type="evidence" value="ECO:0007669"/>
    <property type="project" value="TreeGrafter"/>
</dbReference>
<dbReference type="EMBL" id="BLTE01000011">
    <property type="protein sequence ID" value="GFK94637.1"/>
    <property type="molecule type" value="Genomic_DNA"/>
</dbReference>
<keyword evidence="1" id="KW-0862">Zinc</keyword>
<dbReference type="Gene3D" id="1.10.10.10">
    <property type="entry name" value="Winged helix-like DNA-binding domain superfamily/Winged helix DNA-binding domain"/>
    <property type="match status" value="1"/>
</dbReference>